<evidence type="ECO:0000259" key="4">
    <source>
        <dbReference type="Pfam" id="PF08241"/>
    </source>
</evidence>
<dbReference type="PANTHER" id="PTHR44942:SF4">
    <property type="entry name" value="METHYLTRANSFERASE TYPE 11 DOMAIN-CONTAINING PROTEIN"/>
    <property type="match status" value="1"/>
</dbReference>
<evidence type="ECO:0000256" key="2">
    <source>
        <dbReference type="ARBA" id="ARBA00022603"/>
    </source>
</evidence>
<evidence type="ECO:0000256" key="3">
    <source>
        <dbReference type="ARBA" id="ARBA00022679"/>
    </source>
</evidence>
<dbReference type="RefSeq" id="WP_204425088.1">
    <property type="nucleotide sequence ID" value="NZ_CP070228.1"/>
</dbReference>
<dbReference type="SUPFAM" id="SSF53335">
    <property type="entry name" value="S-adenosyl-L-methionine-dependent methyltransferases"/>
    <property type="match status" value="1"/>
</dbReference>
<keyword evidence="3" id="KW-0808">Transferase</keyword>
<dbReference type="Proteomes" id="UP000602653">
    <property type="component" value="Chromosome"/>
</dbReference>
<accession>A0ABX7IKE0</accession>
<gene>
    <name evidence="5" type="ORF">JTE88_02210</name>
</gene>
<dbReference type="InterPro" id="IPR029063">
    <property type="entry name" value="SAM-dependent_MTases_sf"/>
</dbReference>
<evidence type="ECO:0000313" key="6">
    <source>
        <dbReference type="Proteomes" id="UP000602653"/>
    </source>
</evidence>
<evidence type="ECO:0000313" key="5">
    <source>
        <dbReference type="EMBL" id="QRV02585.1"/>
    </source>
</evidence>
<dbReference type="CDD" id="cd02440">
    <property type="entry name" value="AdoMet_MTases"/>
    <property type="match status" value="1"/>
</dbReference>
<name>A0ABX7IKE0_9ACTO</name>
<dbReference type="Gene3D" id="3.40.50.150">
    <property type="entry name" value="Vaccinia Virus protein VP39"/>
    <property type="match status" value="1"/>
</dbReference>
<dbReference type="Pfam" id="PF08241">
    <property type="entry name" value="Methyltransf_11"/>
    <property type="match status" value="1"/>
</dbReference>
<keyword evidence="2 5" id="KW-0489">Methyltransferase</keyword>
<comment type="similarity">
    <text evidence="1">Belongs to the methyltransferase superfamily.</text>
</comment>
<sequence length="251" mass="28316">MPTPINPYDGIADLAASYVDVRPSYPQHLLESLLISPNCKSLTLADIGAGTGKLTRLLTNIGDSKHIVWAVEPSHDMRNQLIQLQDEHSFEIFSGTAECTGLPSSSCDLVFYSQSWHWLDRESALVEASRILKPGGTAVVLVNQLDVSIPWVKRLSRIMRSGDVYRSTAPPSFGSLFSQPTFAMASWQDYLSVQGVLKLGTTRSSWIRSSPANRERMQRNLRWYLYEKLGFDDQNVVEIPYLTYMWSAIRR</sequence>
<dbReference type="PANTHER" id="PTHR44942">
    <property type="entry name" value="METHYLTRANSF_11 DOMAIN-CONTAINING PROTEIN"/>
    <property type="match status" value="1"/>
</dbReference>
<reference evidence="5 6" key="1">
    <citation type="submission" date="2021-02" db="EMBL/GenBank/DDBJ databases">
        <title>Complete Genome Sequence of Arcanobacterium phocisimile strain DSM 26142T from a harbour seal.</title>
        <authorList>
            <person name="Borowiak M."/>
            <person name="Alssahen M."/>
            <person name="Malorny B."/>
            <person name="Laemmler C."/>
            <person name="Siebert U."/>
            <person name="Ploetz M."/>
            <person name="Abdulmawjood A."/>
        </authorList>
    </citation>
    <scope>NUCLEOTIDE SEQUENCE [LARGE SCALE GENOMIC DNA]</scope>
    <source>
        <strain evidence="5 6">DSM 26142</strain>
    </source>
</reference>
<dbReference type="InterPro" id="IPR013216">
    <property type="entry name" value="Methyltransf_11"/>
</dbReference>
<dbReference type="GO" id="GO:0008168">
    <property type="term" value="F:methyltransferase activity"/>
    <property type="evidence" value="ECO:0007669"/>
    <property type="project" value="UniProtKB-KW"/>
</dbReference>
<evidence type="ECO:0000256" key="1">
    <source>
        <dbReference type="ARBA" id="ARBA00008361"/>
    </source>
</evidence>
<proteinExistence type="inferred from homology"/>
<organism evidence="5 6">
    <name type="scientific">Arcanobacterium phocisimile</name>
    <dbReference type="NCBI Taxonomy" id="1302235"/>
    <lineage>
        <taxon>Bacteria</taxon>
        <taxon>Bacillati</taxon>
        <taxon>Actinomycetota</taxon>
        <taxon>Actinomycetes</taxon>
        <taxon>Actinomycetales</taxon>
        <taxon>Actinomycetaceae</taxon>
        <taxon>Arcanobacterium</taxon>
    </lineage>
</organism>
<protein>
    <submittedName>
        <fullName evidence="5">Class I SAM-dependent methyltransferase</fullName>
    </submittedName>
</protein>
<dbReference type="GO" id="GO:0032259">
    <property type="term" value="P:methylation"/>
    <property type="evidence" value="ECO:0007669"/>
    <property type="project" value="UniProtKB-KW"/>
</dbReference>
<feature type="domain" description="Methyltransferase type 11" evidence="4">
    <location>
        <begin position="46"/>
        <end position="139"/>
    </location>
</feature>
<dbReference type="InterPro" id="IPR051052">
    <property type="entry name" value="Diverse_substrate_MTase"/>
</dbReference>
<dbReference type="EMBL" id="CP070228">
    <property type="protein sequence ID" value="QRV02585.1"/>
    <property type="molecule type" value="Genomic_DNA"/>
</dbReference>
<keyword evidence="6" id="KW-1185">Reference proteome</keyword>